<organism evidence="2 3">
    <name type="scientific">Alkalibacterium iburiense</name>
    <dbReference type="NCBI Taxonomy" id="290589"/>
    <lineage>
        <taxon>Bacteria</taxon>
        <taxon>Bacillati</taxon>
        <taxon>Bacillota</taxon>
        <taxon>Bacilli</taxon>
        <taxon>Lactobacillales</taxon>
        <taxon>Carnobacteriaceae</taxon>
        <taxon>Alkalibacterium</taxon>
    </lineage>
</organism>
<dbReference type="SUPFAM" id="SSF63817">
    <property type="entry name" value="Sortase"/>
    <property type="match status" value="1"/>
</dbReference>
<proteinExistence type="predicted"/>
<dbReference type="EMBL" id="BAAACW010000137">
    <property type="protein sequence ID" value="GAA0369218.1"/>
    <property type="molecule type" value="Genomic_DNA"/>
</dbReference>
<comment type="caution">
    <text evidence="2">The sequence shown here is derived from an EMBL/GenBank/DDBJ whole genome shotgun (WGS) entry which is preliminary data.</text>
</comment>
<sequence length="243" mass="27357">MKKKLVPFFLFILGLSLFLYPHIAHYINDYGIQQDINRFQMASAHPLDSNQKDELYDDMLKYNQSLNENSETTITDVFTDDIVASNPFYQSDGTGKMSGSEGLAHSHLFGSSFYFYIHIPKINVELPIYVGESENNLLKGAVVVSGSSLPLGGSGTHAVLAAHRGAIQHRMFLHLDRLDKGDIFEVHTMEGPLVYQVTGTKVVYPNEVDTLSIKKDKDLVTLVTCLKYPMNDRRLLVYGERVH</sequence>
<reference evidence="3" key="1">
    <citation type="journal article" date="2019" name="Int. J. Syst. Evol. Microbiol.">
        <title>The Global Catalogue of Microorganisms (GCM) 10K type strain sequencing project: providing services to taxonomists for standard genome sequencing and annotation.</title>
        <authorList>
            <consortium name="The Broad Institute Genomics Platform"/>
            <consortium name="The Broad Institute Genome Sequencing Center for Infectious Disease"/>
            <person name="Wu L."/>
            <person name="Ma J."/>
        </authorList>
    </citation>
    <scope>NUCLEOTIDE SEQUENCE [LARGE SCALE GENOMIC DNA]</scope>
    <source>
        <strain evidence="3">JCM 12662</strain>
    </source>
</reference>
<name>A0ABP3HG38_9LACT</name>
<dbReference type="RefSeq" id="WP_343756475.1">
    <property type="nucleotide sequence ID" value="NZ_BAAACW010000137.1"/>
</dbReference>
<protein>
    <submittedName>
        <fullName evidence="2">Class C sortase</fullName>
    </submittedName>
</protein>
<evidence type="ECO:0000313" key="3">
    <source>
        <dbReference type="Proteomes" id="UP001501166"/>
    </source>
</evidence>
<accession>A0ABP3HG38</accession>
<dbReference type="Proteomes" id="UP001501166">
    <property type="component" value="Unassembled WGS sequence"/>
</dbReference>
<gene>
    <name evidence="2" type="ORF">GCM10008932_21100</name>
</gene>
<evidence type="ECO:0000313" key="2">
    <source>
        <dbReference type="EMBL" id="GAA0369218.1"/>
    </source>
</evidence>
<dbReference type="InterPro" id="IPR042002">
    <property type="entry name" value="Sortase_C"/>
</dbReference>
<keyword evidence="3" id="KW-1185">Reference proteome</keyword>
<evidence type="ECO:0000256" key="1">
    <source>
        <dbReference type="ARBA" id="ARBA00022801"/>
    </source>
</evidence>
<dbReference type="InterPro" id="IPR023365">
    <property type="entry name" value="Sortase_dom-sf"/>
</dbReference>
<dbReference type="InterPro" id="IPR005754">
    <property type="entry name" value="Sortase"/>
</dbReference>
<dbReference type="Pfam" id="PF04203">
    <property type="entry name" value="Sortase"/>
    <property type="match status" value="1"/>
</dbReference>
<dbReference type="NCBIfam" id="TIGR01076">
    <property type="entry name" value="sortase_fam"/>
    <property type="match status" value="1"/>
</dbReference>
<dbReference type="Gene3D" id="2.40.260.10">
    <property type="entry name" value="Sortase"/>
    <property type="match status" value="1"/>
</dbReference>
<dbReference type="CDD" id="cd05827">
    <property type="entry name" value="Sortase_C"/>
    <property type="match status" value="1"/>
</dbReference>
<keyword evidence="1" id="KW-0378">Hydrolase</keyword>
<dbReference type="NCBIfam" id="NF033745">
    <property type="entry name" value="class_C_sortase"/>
    <property type="match status" value="1"/>
</dbReference>